<gene>
    <name evidence="1" type="ORF">HD601_005186</name>
</gene>
<dbReference type="PANTHER" id="PTHR23416">
    <property type="entry name" value="SIALIC ACID SYNTHASE-RELATED"/>
    <property type="match status" value="1"/>
</dbReference>
<dbReference type="InterPro" id="IPR051159">
    <property type="entry name" value="Hexapeptide_acetyltransf"/>
</dbReference>
<dbReference type="AlphaFoldDB" id="A0A7W9GVV3"/>
<dbReference type="PANTHER" id="PTHR23416:SF78">
    <property type="entry name" value="LIPOPOLYSACCHARIDE BIOSYNTHESIS O-ACETYL TRANSFERASE WBBJ-RELATED"/>
    <property type="match status" value="1"/>
</dbReference>
<dbReference type="Proteomes" id="UP000542813">
    <property type="component" value="Unassembled WGS sequence"/>
</dbReference>
<protein>
    <submittedName>
        <fullName evidence="1">Acetyltransferase-like isoleucine patch superfamily enzyme</fullName>
    </submittedName>
</protein>
<dbReference type="Gene3D" id="2.160.10.10">
    <property type="entry name" value="Hexapeptide repeat proteins"/>
    <property type="match status" value="1"/>
</dbReference>
<dbReference type="CDD" id="cd04647">
    <property type="entry name" value="LbH_MAT_like"/>
    <property type="match status" value="1"/>
</dbReference>
<reference evidence="1 2" key="1">
    <citation type="submission" date="2020-08" db="EMBL/GenBank/DDBJ databases">
        <title>Sequencing the genomes of 1000 actinobacteria strains.</title>
        <authorList>
            <person name="Klenk H.-P."/>
        </authorList>
    </citation>
    <scope>NUCLEOTIDE SEQUENCE [LARGE SCALE GENOMIC DNA]</scope>
    <source>
        <strain evidence="1 2">DSM 102122</strain>
    </source>
</reference>
<organism evidence="1 2">
    <name type="scientific">Jiangella mangrovi</name>
    <dbReference type="NCBI Taxonomy" id="1524084"/>
    <lineage>
        <taxon>Bacteria</taxon>
        <taxon>Bacillati</taxon>
        <taxon>Actinomycetota</taxon>
        <taxon>Actinomycetes</taxon>
        <taxon>Jiangellales</taxon>
        <taxon>Jiangellaceae</taxon>
        <taxon>Jiangella</taxon>
    </lineage>
</organism>
<dbReference type="InterPro" id="IPR011004">
    <property type="entry name" value="Trimer_LpxA-like_sf"/>
</dbReference>
<dbReference type="EMBL" id="JACHMM010000001">
    <property type="protein sequence ID" value="MBB5790611.1"/>
    <property type="molecule type" value="Genomic_DNA"/>
</dbReference>
<keyword evidence="2" id="KW-1185">Reference proteome</keyword>
<evidence type="ECO:0000313" key="2">
    <source>
        <dbReference type="Proteomes" id="UP000542813"/>
    </source>
</evidence>
<dbReference type="GO" id="GO:0016740">
    <property type="term" value="F:transferase activity"/>
    <property type="evidence" value="ECO:0007669"/>
    <property type="project" value="UniProtKB-KW"/>
</dbReference>
<evidence type="ECO:0000313" key="1">
    <source>
        <dbReference type="EMBL" id="MBB5790611.1"/>
    </source>
</evidence>
<sequence>MTYRVAMPFRRPRDPRQARYLTPSSLRWVVRNRAWSWWYLVRYARLARLRLRHPEVVTEGMVFLGRRARVSGRPGYGRVVLGRWVHIGDGTRLLAHEGTLRVGDKAVFGSSSTITCYLDVEIGARTLVADWVYVTDFDHRFDDLATPIKDQGIVKSPVRIGPDGWLGVKVTVLRGAVVGRGCVLAAHAVVRGTVPDHAVAGGVPARILKHRGNPAVSAESGEVDCPDRRN</sequence>
<accession>A0A7W9GVV3</accession>
<dbReference type="SUPFAM" id="SSF51161">
    <property type="entry name" value="Trimeric LpxA-like enzymes"/>
    <property type="match status" value="1"/>
</dbReference>
<proteinExistence type="predicted"/>
<comment type="caution">
    <text evidence="1">The sequence shown here is derived from an EMBL/GenBank/DDBJ whole genome shotgun (WGS) entry which is preliminary data.</text>
</comment>
<dbReference type="RefSeq" id="WP_184826802.1">
    <property type="nucleotide sequence ID" value="NZ_JACHMM010000001.1"/>
</dbReference>
<name>A0A7W9GVV3_9ACTN</name>
<keyword evidence="1" id="KW-0808">Transferase</keyword>